<dbReference type="OrthoDB" id="83685at2"/>
<dbReference type="AlphaFoldDB" id="A0A7X3K0F2"/>
<organism evidence="1 2">
    <name type="scientific">Paenibacillus lutrae</name>
    <dbReference type="NCBI Taxonomy" id="2078573"/>
    <lineage>
        <taxon>Bacteria</taxon>
        <taxon>Bacillati</taxon>
        <taxon>Bacillota</taxon>
        <taxon>Bacilli</taxon>
        <taxon>Bacillales</taxon>
        <taxon>Paenibacillaceae</taxon>
        <taxon>Paenibacillus</taxon>
    </lineage>
</organism>
<name>A0A7X3K0F2_9BACL</name>
<dbReference type="InterPro" id="IPR011989">
    <property type="entry name" value="ARM-like"/>
</dbReference>
<keyword evidence="2" id="KW-1185">Reference proteome</keyword>
<evidence type="ECO:0000313" key="1">
    <source>
        <dbReference type="EMBL" id="MVP01030.1"/>
    </source>
</evidence>
<dbReference type="Proteomes" id="UP000490800">
    <property type="component" value="Unassembled WGS sequence"/>
</dbReference>
<evidence type="ECO:0000313" key="2">
    <source>
        <dbReference type="Proteomes" id="UP000490800"/>
    </source>
</evidence>
<dbReference type="Gene3D" id="1.25.10.10">
    <property type="entry name" value="Leucine-rich Repeat Variant"/>
    <property type="match status" value="1"/>
</dbReference>
<reference evidence="1 2" key="1">
    <citation type="journal article" date="2019" name="Microorganisms">
        <title>Paenibacillus lutrae sp. nov., A Chitinolytic Species Isolated from A River Otter in Castril Natural Park, Granada, Spain.</title>
        <authorList>
            <person name="Rodriguez M."/>
            <person name="Reina J.C."/>
            <person name="Bejar V."/>
            <person name="Llamas I."/>
        </authorList>
    </citation>
    <scope>NUCLEOTIDE SEQUENCE [LARGE SCALE GENOMIC DNA]</scope>
    <source>
        <strain evidence="1 2">N10</strain>
    </source>
</reference>
<proteinExistence type="predicted"/>
<dbReference type="EMBL" id="RHLK01000009">
    <property type="protein sequence ID" value="MVP01030.1"/>
    <property type="molecule type" value="Genomic_DNA"/>
</dbReference>
<sequence length="621" mass="69298">MSTALLQELHTELRRLYIAGSELAAGDFRLKKLLPQFQQLGERAPVFKKLGEGIQRVLEPSGSGGGNPSGSLQDLGLLLSSVLHTQGTTSPAGEPGHLKSRPVPLSTSYSYRKISAVREALATTGSGRYEIVTEAFREGLFQDLRLFNAAIAALSDPYAELADFAMTSILPAYGPVVVPHLTASFDRAGGKAETRKLRVIAQAGGQEVLPLIFEAAENGSEDVRVTAIGLLAGYGAYVQALLGWTREKRKPIREAAYQALAAGGSAEGAERLHEAFSGKDIELAAEAAVNSDSEVLLQRLVRDLDAELKNAESIQEDKKAFDLAWERIRHYLRALNHKQHDVLDELFTRVLEDAPRYLSYGWKSLVDDAARYAAYLGPSGMLGLLLPLYKQDARYVSFAFRAAFRLLSPSRLYEEFKDLLVIRRQTKEAGKRQDNLMEVIENQVVAYRNGQVQAAEGTQPDWLHWLTFPIVPSIEEMETGWDSRWLERFIELEQDTLVSIFARPGHTPAQQFLLRQLSLKPELRNRLAGELLLGLDRAEVEEEIRREALVSALEDKRNKNCYLLDGYVFEKLCMLPKSYEARLKEALPLYRSTAEKQIQFVVDAMSRNQPIVLTPKVKGDD</sequence>
<gene>
    <name evidence="1" type="ORF">EDM21_16145</name>
</gene>
<accession>A0A7X3K0F2</accession>
<dbReference type="SUPFAM" id="SSF48371">
    <property type="entry name" value="ARM repeat"/>
    <property type="match status" value="1"/>
</dbReference>
<protein>
    <submittedName>
        <fullName evidence="1">HEAT repeat domain-containing protein</fullName>
    </submittedName>
</protein>
<dbReference type="RefSeq" id="WP_157337062.1">
    <property type="nucleotide sequence ID" value="NZ_RHLK01000009.1"/>
</dbReference>
<comment type="caution">
    <text evidence="1">The sequence shown here is derived from an EMBL/GenBank/DDBJ whole genome shotgun (WGS) entry which is preliminary data.</text>
</comment>
<dbReference type="InterPro" id="IPR016024">
    <property type="entry name" value="ARM-type_fold"/>
</dbReference>